<accession>G6AWF8</accession>
<dbReference type="PANTHER" id="PTHR22576:SF37">
    <property type="entry name" value="MUCOSA-ASSOCIATED LYMPHOID TISSUE LYMPHOMA TRANSLOCATION PROTEIN 1"/>
    <property type="match status" value="1"/>
</dbReference>
<dbReference type="eggNOG" id="COG4249">
    <property type="taxonomic scope" value="Bacteria"/>
</dbReference>
<organism evidence="2 3">
    <name type="scientific">Leyella stercorea DSM 18206</name>
    <dbReference type="NCBI Taxonomy" id="1002367"/>
    <lineage>
        <taxon>Bacteria</taxon>
        <taxon>Pseudomonadati</taxon>
        <taxon>Bacteroidota</taxon>
        <taxon>Bacteroidia</taxon>
        <taxon>Bacteroidales</taxon>
        <taxon>Prevotellaceae</taxon>
        <taxon>Leyella</taxon>
    </lineage>
</organism>
<dbReference type="PANTHER" id="PTHR22576">
    <property type="entry name" value="MUCOSA ASSOCIATED LYMPHOID TISSUE LYMPHOMA TRANSLOCATION PROTEIN 1/PARACASPASE"/>
    <property type="match status" value="1"/>
</dbReference>
<gene>
    <name evidence="2" type="ORF">HMPREF0673_00956</name>
</gene>
<reference evidence="2 3" key="1">
    <citation type="submission" date="2011-08" db="EMBL/GenBank/DDBJ databases">
        <authorList>
            <person name="Weinstock G."/>
            <person name="Sodergren E."/>
            <person name="Clifton S."/>
            <person name="Fulton L."/>
            <person name="Fulton B."/>
            <person name="Courtney L."/>
            <person name="Fronick C."/>
            <person name="Harrison M."/>
            <person name="Strong C."/>
            <person name="Farmer C."/>
            <person name="Delahaunty K."/>
            <person name="Markovic C."/>
            <person name="Hall O."/>
            <person name="Minx P."/>
            <person name="Tomlinson C."/>
            <person name="Mitreva M."/>
            <person name="Hou S."/>
            <person name="Chen J."/>
            <person name="Wollam A."/>
            <person name="Pepin K.H."/>
            <person name="Johnson M."/>
            <person name="Bhonagiri V."/>
            <person name="Zhang X."/>
            <person name="Suruliraj S."/>
            <person name="Warren W."/>
            <person name="Chinwalla A."/>
            <person name="Mardis E.R."/>
            <person name="Wilson R.K."/>
        </authorList>
    </citation>
    <scope>NUCLEOTIDE SEQUENCE [LARGE SCALE GENOMIC DNA]</scope>
    <source>
        <strain evidence="2 3">DSM 18206</strain>
    </source>
</reference>
<dbReference type="InterPro" id="IPR011600">
    <property type="entry name" value="Pept_C14_caspase"/>
</dbReference>
<dbReference type="AlphaFoldDB" id="G6AWF8"/>
<dbReference type="GO" id="GO:0006508">
    <property type="term" value="P:proteolysis"/>
    <property type="evidence" value="ECO:0007669"/>
    <property type="project" value="InterPro"/>
</dbReference>
<dbReference type="InterPro" id="IPR052039">
    <property type="entry name" value="Caspase-related_regulators"/>
</dbReference>
<name>G6AWF8_9BACT</name>
<comment type="caution">
    <text evidence="2">The sequence shown here is derived from an EMBL/GenBank/DDBJ whole genome shotgun (WGS) entry which is preliminary data.</text>
</comment>
<dbReference type="SUPFAM" id="SSF52129">
    <property type="entry name" value="Caspase-like"/>
    <property type="match status" value="1"/>
</dbReference>
<dbReference type="Proteomes" id="UP000004407">
    <property type="component" value="Unassembled WGS sequence"/>
</dbReference>
<evidence type="ECO:0000313" key="3">
    <source>
        <dbReference type="Proteomes" id="UP000004407"/>
    </source>
</evidence>
<proteinExistence type="predicted"/>
<protein>
    <submittedName>
        <fullName evidence="2">Caspase domain protein</fullName>
    </submittedName>
</protein>
<dbReference type="GO" id="GO:0004197">
    <property type="term" value="F:cysteine-type endopeptidase activity"/>
    <property type="evidence" value="ECO:0007669"/>
    <property type="project" value="InterPro"/>
</dbReference>
<dbReference type="Pfam" id="PF00656">
    <property type="entry name" value="Peptidase_C14"/>
    <property type="match status" value="1"/>
</dbReference>
<evidence type="ECO:0000313" key="2">
    <source>
        <dbReference type="EMBL" id="EHJ41236.1"/>
    </source>
</evidence>
<dbReference type="PATRIC" id="fig|1002367.3.peg.761"/>
<dbReference type="EMBL" id="AFZZ01000090">
    <property type="protein sequence ID" value="EHJ41236.1"/>
    <property type="molecule type" value="Genomic_DNA"/>
</dbReference>
<evidence type="ECO:0000259" key="1">
    <source>
        <dbReference type="Pfam" id="PF00656"/>
    </source>
</evidence>
<feature type="domain" description="Peptidase C14 caspase" evidence="1">
    <location>
        <begin position="220"/>
        <end position="446"/>
    </location>
</feature>
<dbReference type="HOGENOM" id="CLU_573463_0_0_10"/>
<sequence length="461" mass="51568">MYGYKSDNPESPFMGTPFDEKFEKIQTTFSYMALGKIAKEIPQWQKKKEYETTEQWKQRVTAENQKNKVDEIVNQAKTEYIALHKPKTTKGTLGTYDADYGAYPVSIEGANTIYAKIPLEEAMQFKSNWSKVAMQPTYGIIDDNIAVTSCIFSLGNKSWKSTERAANDNLDYLSYDVPTLNVDLDGKTSVAQNASPKKAVDNTIDKNIPQTASLQSNTFVIAIGNENYNLVPKVAFANNDMNIFAQYCQKTLGIPMQNIRKYKDATFGSMLSALNDIKEIANAYNGDMNVIFYYAGHGIPNEKDQTAYLLPTDADGKSTEVCFPLARLYKELGELNAKSVIVFMDACFSGAQRGNGMLASARGVAIKAKEQKPMGKLIVLTASSGEETAYPYNEKAHGLFTYFLLKKLNETKGKCSLGELSEYITTNVRRQSIVINRKPQTPAIIFSDSVKDEWMNYKLTR</sequence>
<dbReference type="Gene3D" id="3.40.50.1460">
    <property type="match status" value="1"/>
</dbReference>
<dbReference type="InterPro" id="IPR029030">
    <property type="entry name" value="Caspase-like_dom_sf"/>
</dbReference>